<name>A0A9N7TY77_PLEPL</name>
<gene>
    <name evidence="2" type="ORF">PLEPLA_LOCUS9076</name>
</gene>
<feature type="compositionally biased region" description="Basic and acidic residues" evidence="1">
    <location>
        <begin position="87"/>
        <end position="99"/>
    </location>
</feature>
<dbReference type="Proteomes" id="UP001153269">
    <property type="component" value="Unassembled WGS sequence"/>
</dbReference>
<evidence type="ECO:0000256" key="1">
    <source>
        <dbReference type="SAM" id="MobiDB-lite"/>
    </source>
</evidence>
<proteinExistence type="predicted"/>
<sequence>MGRCHSGNRGAALLVLSRFWQEDIQSSVGLKASRQDIKGRLSRQAGRCASKPGLLTDIREWGNGAGVRSSTPSDTDSVRQRLARSRQRCDHTDTREPGKRALVDTDESALGGIEHRPNQRMDPPAATFFSFVLAYQKPSERGILGGGGGKRGGGGEKIPPVPPGYRGMKDGEMER</sequence>
<dbReference type="AlphaFoldDB" id="A0A9N7TY77"/>
<dbReference type="EMBL" id="CADEAL010000510">
    <property type="protein sequence ID" value="CAB1421194.1"/>
    <property type="molecule type" value="Genomic_DNA"/>
</dbReference>
<feature type="region of interest" description="Disordered" evidence="1">
    <location>
        <begin position="143"/>
        <end position="175"/>
    </location>
</feature>
<reference evidence="2" key="1">
    <citation type="submission" date="2020-03" db="EMBL/GenBank/DDBJ databases">
        <authorList>
            <person name="Weist P."/>
        </authorList>
    </citation>
    <scope>NUCLEOTIDE SEQUENCE</scope>
</reference>
<feature type="compositionally biased region" description="Gly residues" evidence="1">
    <location>
        <begin position="143"/>
        <end position="156"/>
    </location>
</feature>
<comment type="caution">
    <text evidence="2">The sequence shown here is derived from an EMBL/GenBank/DDBJ whole genome shotgun (WGS) entry which is preliminary data.</text>
</comment>
<protein>
    <submittedName>
        <fullName evidence="2">Uncharacterized protein</fullName>
    </submittedName>
</protein>
<feature type="region of interest" description="Disordered" evidence="1">
    <location>
        <begin position="61"/>
        <end position="99"/>
    </location>
</feature>
<accession>A0A9N7TY77</accession>
<evidence type="ECO:0000313" key="2">
    <source>
        <dbReference type="EMBL" id="CAB1421194.1"/>
    </source>
</evidence>
<organism evidence="2 3">
    <name type="scientific">Pleuronectes platessa</name>
    <name type="common">European plaice</name>
    <dbReference type="NCBI Taxonomy" id="8262"/>
    <lineage>
        <taxon>Eukaryota</taxon>
        <taxon>Metazoa</taxon>
        <taxon>Chordata</taxon>
        <taxon>Craniata</taxon>
        <taxon>Vertebrata</taxon>
        <taxon>Euteleostomi</taxon>
        <taxon>Actinopterygii</taxon>
        <taxon>Neopterygii</taxon>
        <taxon>Teleostei</taxon>
        <taxon>Neoteleostei</taxon>
        <taxon>Acanthomorphata</taxon>
        <taxon>Carangaria</taxon>
        <taxon>Pleuronectiformes</taxon>
        <taxon>Pleuronectoidei</taxon>
        <taxon>Pleuronectidae</taxon>
        <taxon>Pleuronectes</taxon>
    </lineage>
</organism>
<evidence type="ECO:0000313" key="3">
    <source>
        <dbReference type="Proteomes" id="UP001153269"/>
    </source>
</evidence>
<keyword evidence="3" id="KW-1185">Reference proteome</keyword>